<feature type="compositionally biased region" description="Gly residues" evidence="1">
    <location>
        <begin position="420"/>
        <end position="443"/>
    </location>
</feature>
<feature type="compositionally biased region" description="Polar residues" evidence="1">
    <location>
        <begin position="382"/>
        <end position="391"/>
    </location>
</feature>
<feature type="compositionally biased region" description="Gly residues" evidence="1">
    <location>
        <begin position="392"/>
        <end position="407"/>
    </location>
</feature>
<keyword evidence="2" id="KW-0732">Signal</keyword>
<feature type="chain" id="PRO_5035291152" evidence="2">
    <location>
        <begin position="22"/>
        <end position="479"/>
    </location>
</feature>
<evidence type="ECO:0000256" key="2">
    <source>
        <dbReference type="SAM" id="SignalP"/>
    </source>
</evidence>
<proteinExistence type="predicted"/>
<evidence type="ECO:0000313" key="4">
    <source>
        <dbReference type="Proteomes" id="UP000662873"/>
    </source>
</evidence>
<evidence type="ECO:0000256" key="1">
    <source>
        <dbReference type="SAM" id="MobiDB-lite"/>
    </source>
</evidence>
<accession>A0A809R8S4</accession>
<dbReference type="EMBL" id="AP021858">
    <property type="protein sequence ID" value="BBO23859.1"/>
    <property type="molecule type" value="Genomic_DNA"/>
</dbReference>
<gene>
    <name evidence="3" type="ORF">NPRO_14540</name>
</gene>
<sequence>MKRFWGTILAVALAGAVLAQAPFTIVRPVDGSKVREKIRVLVPENSIPDRGYVGVYVNGKFVEATVFDKKDGYFEYILDTKERKIADGKTQIALVLFQDQGERSVVLERSSVEVTVANSTSIDVPDDGFSLRYKFKQGKELIYNVEVAGTLSSISEAQARMGGRAAELPVESDKFRLLYAIDNVLPDGKGLVRVQALPDPGKNYAHFTLLENAAGEVLEGARYYDWQMHPLYMAINPTGSEEFGFVPLYVPIEGSLGDPARTDLYVLIPLPTLPTKSVKPGDFWASSFQLPTLDLDRWYELKSLVAKLPARGELLGMEWEMGHPCAKIRTSVAQASVPSPGQGKDGQAALGGERVSVEQTTWFALDLGVPVKFVWDLTADTRQQSQGTSAQPGGGTRNAPMSGGGGQRSDDEGGRMSGTQGIGQAGTMGPPGAGRGGRGGQGIMGPPAATGSGGAQGGGARGGTELLRFRYRIVLTLES</sequence>
<feature type="region of interest" description="Disordered" evidence="1">
    <location>
        <begin position="382"/>
        <end position="463"/>
    </location>
</feature>
<dbReference type="AlphaFoldDB" id="A0A809R8S4"/>
<reference evidence="3" key="1">
    <citation type="journal article" name="DNA Res.">
        <title>The physiological potential of anammox bacteria as revealed by their core genome structure.</title>
        <authorList>
            <person name="Okubo T."/>
            <person name="Toyoda A."/>
            <person name="Fukuhara K."/>
            <person name="Uchiyama I."/>
            <person name="Harigaya Y."/>
            <person name="Kuroiwa M."/>
            <person name="Suzuki T."/>
            <person name="Murakami Y."/>
            <person name="Suwa Y."/>
            <person name="Takami H."/>
        </authorList>
    </citation>
    <scope>NUCLEOTIDE SEQUENCE</scope>
    <source>
        <strain evidence="3">317325-2</strain>
    </source>
</reference>
<feature type="signal peptide" evidence="2">
    <location>
        <begin position="1"/>
        <end position="21"/>
    </location>
</feature>
<dbReference type="KEGG" id="npy:NPRO_14540"/>
<protein>
    <submittedName>
        <fullName evidence="3">Uncharacterized protein</fullName>
    </submittedName>
</protein>
<feature type="region of interest" description="Disordered" evidence="1">
    <location>
        <begin position="332"/>
        <end position="352"/>
    </location>
</feature>
<name>A0A809R8S4_9BACT</name>
<dbReference type="Proteomes" id="UP000662873">
    <property type="component" value="Chromosome"/>
</dbReference>
<organism evidence="3 4">
    <name type="scientific">Candidatus Nitrosymbiomonas proteolyticus</name>
    <dbReference type="NCBI Taxonomy" id="2608984"/>
    <lineage>
        <taxon>Bacteria</taxon>
        <taxon>Bacillati</taxon>
        <taxon>Armatimonadota</taxon>
        <taxon>Armatimonadota incertae sedis</taxon>
        <taxon>Candidatus Nitrosymbiomonas</taxon>
    </lineage>
</organism>
<feature type="compositionally biased region" description="Gly residues" evidence="1">
    <location>
        <begin position="451"/>
        <end position="462"/>
    </location>
</feature>
<evidence type="ECO:0000313" key="3">
    <source>
        <dbReference type="EMBL" id="BBO23859.1"/>
    </source>
</evidence>